<name>T1KPC5_TETUR</name>
<reference evidence="1" key="2">
    <citation type="submission" date="2015-06" db="UniProtKB">
        <authorList>
            <consortium name="EnsemblMetazoa"/>
        </authorList>
    </citation>
    <scope>IDENTIFICATION</scope>
</reference>
<dbReference type="EnsemblMetazoa" id="tetur175g00010.1">
    <property type="protein sequence ID" value="tetur175g00010.1"/>
    <property type="gene ID" value="tetur175g00010"/>
</dbReference>
<reference evidence="2" key="1">
    <citation type="submission" date="2011-08" db="EMBL/GenBank/DDBJ databases">
        <authorList>
            <person name="Rombauts S."/>
        </authorList>
    </citation>
    <scope>NUCLEOTIDE SEQUENCE</scope>
    <source>
        <strain evidence="2">London</strain>
    </source>
</reference>
<dbReference type="HOGENOM" id="CLU_974267_0_0_1"/>
<protein>
    <submittedName>
        <fullName evidence="1">Uncharacterized protein</fullName>
    </submittedName>
</protein>
<sequence>MDIERCLIKGDERLEDFFCGYCHRLAYEPRVHAGGYEQDFCQDVFCYACTVALQDFDANKNYFLDVNGKKHARCPVGCPKQFNPPYFRPLSKTEKYHYNKIIIECPGCHQNFSPASLNLHRSNCVALRHFVPWVPNAILGRQNAVQARVRKHWLVDYESKNRVLSYCDSPRNDFPMTGNAYILKVFMSSGTGWESKFVPFCSEKAEFLQRIRVAFGLPNVDADVLVLRHRPLSAYPDVGTFINGISVGAPLMFCPNRTDMNNVDCFASWLLLETKAIKYYDSNPLVSADTPTTEE</sequence>
<dbReference type="AlphaFoldDB" id="T1KPC5"/>
<dbReference type="Proteomes" id="UP000015104">
    <property type="component" value="Unassembled WGS sequence"/>
</dbReference>
<evidence type="ECO:0000313" key="1">
    <source>
        <dbReference type="EnsemblMetazoa" id="tetur175g00010.1"/>
    </source>
</evidence>
<accession>T1KPC5</accession>
<evidence type="ECO:0000313" key="2">
    <source>
        <dbReference type="Proteomes" id="UP000015104"/>
    </source>
</evidence>
<keyword evidence="2" id="KW-1185">Reference proteome</keyword>
<dbReference type="EMBL" id="CAEY01000305">
    <property type="status" value="NOT_ANNOTATED_CDS"/>
    <property type="molecule type" value="Genomic_DNA"/>
</dbReference>
<organism evidence="1 2">
    <name type="scientific">Tetranychus urticae</name>
    <name type="common">Two-spotted spider mite</name>
    <dbReference type="NCBI Taxonomy" id="32264"/>
    <lineage>
        <taxon>Eukaryota</taxon>
        <taxon>Metazoa</taxon>
        <taxon>Ecdysozoa</taxon>
        <taxon>Arthropoda</taxon>
        <taxon>Chelicerata</taxon>
        <taxon>Arachnida</taxon>
        <taxon>Acari</taxon>
        <taxon>Acariformes</taxon>
        <taxon>Trombidiformes</taxon>
        <taxon>Prostigmata</taxon>
        <taxon>Eleutherengona</taxon>
        <taxon>Raphignathae</taxon>
        <taxon>Tetranychoidea</taxon>
        <taxon>Tetranychidae</taxon>
        <taxon>Tetranychus</taxon>
    </lineage>
</organism>
<proteinExistence type="predicted"/>